<dbReference type="RefSeq" id="WP_353649783.1">
    <property type="nucleotide sequence ID" value="NZ_CP159218.1"/>
</dbReference>
<dbReference type="InterPro" id="IPR042070">
    <property type="entry name" value="PucR_C-HTH_sf"/>
</dbReference>
<proteinExistence type="inferred from homology"/>
<gene>
    <name evidence="4" type="ORF">ABLG96_02145</name>
</gene>
<feature type="domain" description="PucR C-terminal helix-turn-helix" evidence="2">
    <location>
        <begin position="487"/>
        <end position="545"/>
    </location>
</feature>
<dbReference type="AlphaFoldDB" id="A0AAU8DQ98"/>
<organism evidence="4">
    <name type="scientific">Nakamurella sp. A5-74</name>
    <dbReference type="NCBI Taxonomy" id="3158264"/>
    <lineage>
        <taxon>Bacteria</taxon>
        <taxon>Bacillati</taxon>
        <taxon>Actinomycetota</taxon>
        <taxon>Actinomycetes</taxon>
        <taxon>Nakamurellales</taxon>
        <taxon>Nakamurellaceae</taxon>
        <taxon>Nakamurella</taxon>
    </lineage>
</organism>
<evidence type="ECO:0000313" key="4">
    <source>
        <dbReference type="EMBL" id="XCG64170.1"/>
    </source>
</evidence>
<accession>A0AAU8DQ98</accession>
<dbReference type="Pfam" id="PF13556">
    <property type="entry name" value="HTH_30"/>
    <property type="match status" value="1"/>
</dbReference>
<dbReference type="InterPro" id="IPR041522">
    <property type="entry name" value="CdaR_GGDEF"/>
</dbReference>
<dbReference type="PANTHER" id="PTHR33744:SF17">
    <property type="entry name" value="CONSERVED PROTEIN"/>
    <property type="match status" value="1"/>
</dbReference>
<evidence type="ECO:0000259" key="2">
    <source>
        <dbReference type="Pfam" id="PF13556"/>
    </source>
</evidence>
<dbReference type="InterPro" id="IPR025736">
    <property type="entry name" value="PucR_C-HTH_dom"/>
</dbReference>
<dbReference type="EMBL" id="CP159218">
    <property type="protein sequence ID" value="XCG64170.1"/>
    <property type="molecule type" value="Genomic_DNA"/>
</dbReference>
<dbReference type="Gene3D" id="1.10.10.2840">
    <property type="entry name" value="PucR C-terminal helix-turn-helix domain"/>
    <property type="match status" value="1"/>
</dbReference>
<evidence type="ECO:0000259" key="3">
    <source>
        <dbReference type="Pfam" id="PF17853"/>
    </source>
</evidence>
<dbReference type="Pfam" id="PF17853">
    <property type="entry name" value="GGDEF_2"/>
    <property type="match status" value="1"/>
</dbReference>
<protein>
    <submittedName>
        <fullName evidence="4">Helix-turn-helix domain-containing protein</fullName>
    </submittedName>
</protein>
<evidence type="ECO:0000256" key="1">
    <source>
        <dbReference type="ARBA" id="ARBA00006754"/>
    </source>
</evidence>
<comment type="similarity">
    <text evidence="1">Belongs to the CdaR family.</text>
</comment>
<feature type="domain" description="CdaR GGDEF-like" evidence="3">
    <location>
        <begin position="307"/>
        <end position="433"/>
    </location>
</feature>
<name>A0AAU8DQ98_9ACTN</name>
<reference evidence="4" key="1">
    <citation type="submission" date="2024-05" db="EMBL/GenBank/DDBJ databases">
        <authorList>
            <person name="Cai S.Y."/>
            <person name="Jin L.M."/>
            <person name="Li H.R."/>
        </authorList>
    </citation>
    <scope>NUCLEOTIDE SEQUENCE</scope>
    <source>
        <strain evidence="4">A5-74</strain>
    </source>
</reference>
<dbReference type="InterPro" id="IPR051448">
    <property type="entry name" value="CdaR-like_regulators"/>
</dbReference>
<dbReference type="PANTHER" id="PTHR33744">
    <property type="entry name" value="CARBOHYDRATE DIACID REGULATOR"/>
    <property type="match status" value="1"/>
</dbReference>
<sequence>MRSQMTPVARRGVGLTRVLEDLGTTVLELVRPPADPDDRISGLVIHDPGGDELVPERAIVLGVGVYGTEATTALLELAGASGALAVVVRTPVDLQGKALAAAVRTGVAVVSLARGAAWTQLAALLRAVLADGDIGGGSGDDTIGGIPSGDLFALAHAVSALIDAPVTIEDRSSRVLAFSGRQDEGDEGRVETVLGRQVPQAYRTVLEEIGLFQELSRSTGPVFIDQRRLDHPKVQISRTAVAVRAGDEILGSMWAVTRTRLSPERQQAFTDSARLVALHLLRQRAGADVGRRLRADLLATVLRGDTGAVDAADRLGLARGFSVVMAVVPAGESEFGPTVDLEAVRDRLADAFAVHLSAIHARAATALVGGIAYGVLPLDGPSDRREETAVRIAREFVERTQHRLPAIVGVGRVTAGISQLSLSRVDADRAVRVLRSQRAEAGVATIADAHIDALMLDLADHAAAHGYEQFGALNSLQEYDRLHAADLARTVQVWLDTFGDTSEAAGRLAVHPNTLRYRLRRAAEVSGIDLGDPRDRFALMIQLRLTPPT</sequence>